<evidence type="ECO:0000313" key="2">
    <source>
        <dbReference type="EMBL" id="MDN7798328.1"/>
    </source>
</evidence>
<reference evidence="2" key="1">
    <citation type="submission" date="2023-07" db="EMBL/GenBank/DDBJ databases">
        <title>A collection of bacterial strains from the Burkholderia cepacia Research Laboratory and Repository.</title>
        <authorList>
            <person name="Lipuma J."/>
            <person name="Spilker T."/>
            <person name="Caverly L."/>
        </authorList>
    </citation>
    <scope>NUCLEOTIDE SEQUENCE</scope>
    <source>
        <strain evidence="2">AU44268</strain>
    </source>
</reference>
<dbReference type="AlphaFoldDB" id="A0AAW7T8B9"/>
<feature type="region of interest" description="Disordered" evidence="1">
    <location>
        <begin position="96"/>
        <end position="125"/>
    </location>
</feature>
<evidence type="ECO:0000256" key="1">
    <source>
        <dbReference type="SAM" id="MobiDB-lite"/>
    </source>
</evidence>
<evidence type="ECO:0000313" key="3">
    <source>
        <dbReference type="Proteomes" id="UP001171620"/>
    </source>
</evidence>
<sequence length="125" mass="14149">MKSQLDRNFTAIKVKGRKSKSKSQKPVPVTYKKPKRIWSDAEGRYVDMTENDLAKYKQALKVKASTRGEGAKIKWQSDTHAKFSNDAAAKAIAEHFESGKPLNQQDNGKKKSLWDKMHQKKGSAK</sequence>
<proteinExistence type="predicted"/>
<protein>
    <submittedName>
        <fullName evidence="2">Uncharacterized protein</fullName>
    </submittedName>
</protein>
<dbReference type="Proteomes" id="UP001171620">
    <property type="component" value="Unassembled WGS sequence"/>
</dbReference>
<comment type="caution">
    <text evidence="2">The sequence shown here is derived from an EMBL/GenBank/DDBJ whole genome shotgun (WGS) entry which is preliminary data.</text>
</comment>
<name>A0AAW7T8B9_BURVI</name>
<dbReference type="EMBL" id="JAUJRV010000029">
    <property type="protein sequence ID" value="MDN7798328.1"/>
    <property type="molecule type" value="Genomic_DNA"/>
</dbReference>
<gene>
    <name evidence="2" type="ORF">QZM33_25640</name>
</gene>
<organism evidence="2 3">
    <name type="scientific">Burkholderia vietnamiensis</name>
    <dbReference type="NCBI Taxonomy" id="60552"/>
    <lineage>
        <taxon>Bacteria</taxon>
        <taxon>Pseudomonadati</taxon>
        <taxon>Pseudomonadota</taxon>
        <taxon>Betaproteobacteria</taxon>
        <taxon>Burkholderiales</taxon>
        <taxon>Burkholderiaceae</taxon>
        <taxon>Burkholderia</taxon>
        <taxon>Burkholderia cepacia complex</taxon>
    </lineage>
</organism>
<accession>A0AAW7T8B9</accession>
<dbReference type="RefSeq" id="WP_146123438.1">
    <property type="nucleotide sequence ID" value="NZ_JAUJRV010000029.1"/>
</dbReference>
<feature type="region of interest" description="Disordered" evidence="1">
    <location>
        <begin position="1"/>
        <end position="31"/>
    </location>
</feature>
<feature type="compositionally biased region" description="Basic residues" evidence="1">
    <location>
        <begin position="14"/>
        <end position="23"/>
    </location>
</feature>
<feature type="compositionally biased region" description="Basic and acidic residues" evidence="1">
    <location>
        <begin position="107"/>
        <end position="117"/>
    </location>
</feature>